<sequence length="253" mass="28672">MKANRIILFFVLLLLSINLVAQNSDTLPLNKRNFEYEYDLKFRNTIIPAVLISYGIIGFDNPHLKSWNLGIRSEVLEHINTKYRADDYFQYAPGLAVYILDDAGLKAKHSFWDRTAVLTGSFLLQTAVVQTLKYTTNVMRPDSSATNSFPSGHTTLAFSGAEFLWQEYKDHSIWIGVSGYLVASTIGFARVINNKHWVTDVVAGAGIGILSTKISYFAFERLKFKKNKTKKVVALVSPYYDSKSKGLRFKMLF</sequence>
<feature type="chain" id="PRO_5029888237" evidence="2">
    <location>
        <begin position="22"/>
        <end position="253"/>
    </location>
</feature>
<keyword evidence="1" id="KW-0472">Membrane</keyword>
<protein>
    <submittedName>
        <fullName evidence="4">Phosphatase PAP2 family protein</fullName>
    </submittedName>
</protein>
<evidence type="ECO:0000259" key="3">
    <source>
        <dbReference type="SMART" id="SM00014"/>
    </source>
</evidence>
<keyword evidence="2" id="KW-0732">Signal</keyword>
<dbReference type="AlphaFoldDB" id="A0A7D3XEY9"/>
<evidence type="ECO:0000313" key="4">
    <source>
        <dbReference type="EMBL" id="QKG80347.1"/>
    </source>
</evidence>
<feature type="transmembrane region" description="Helical" evidence="1">
    <location>
        <begin position="173"/>
        <end position="192"/>
    </location>
</feature>
<evidence type="ECO:0000256" key="1">
    <source>
        <dbReference type="SAM" id="Phobius"/>
    </source>
</evidence>
<dbReference type="Pfam" id="PF01569">
    <property type="entry name" value="PAP2"/>
    <property type="match status" value="1"/>
</dbReference>
<keyword evidence="5" id="KW-1185">Reference proteome</keyword>
<reference evidence="4 5" key="1">
    <citation type="submission" date="2019-07" db="EMBL/GenBank/DDBJ databases">
        <title>Thalassofilum flectens gen. nov., sp. nov., a novel moderate thermophilic anaerobe from a shallow sea hot spring in Kunashir Island (Russia), representing a new family in the order Bacteroidales, and proposal of Thalassofilacea fam. nov.</title>
        <authorList>
            <person name="Kochetkova T.V."/>
            <person name="Podosokorskaya O.A."/>
            <person name="Novikov A."/>
            <person name="Elcheninov A.G."/>
            <person name="Toshchakov S.V."/>
            <person name="Kublanov I.V."/>
        </authorList>
    </citation>
    <scope>NUCLEOTIDE SEQUENCE [LARGE SCALE GENOMIC DNA]</scope>
    <source>
        <strain evidence="4 5">38-H</strain>
    </source>
</reference>
<evidence type="ECO:0000256" key="2">
    <source>
        <dbReference type="SAM" id="SignalP"/>
    </source>
</evidence>
<keyword evidence="1" id="KW-1133">Transmembrane helix</keyword>
<dbReference type="PANTHER" id="PTHR14969">
    <property type="entry name" value="SPHINGOSINE-1-PHOSPHATE PHOSPHOHYDROLASE"/>
    <property type="match status" value="1"/>
</dbReference>
<evidence type="ECO:0000313" key="5">
    <source>
        <dbReference type="Proteomes" id="UP000500961"/>
    </source>
</evidence>
<organism evidence="4 5">
    <name type="scientific">Tenuifilum thalassicum</name>
    <dbReference type="NCBI Taxonomy" id="2590900"/>
    <lineage>
        <taxon>Bacteria</taxon>
        <taxon>Pseudomonadati</taxon>
        <taxon>Bacteroidota</taxon>
        <taxon>Bacteroidia</taxon>
        <taxon>Bacteroidales</taxon>
        <taxon>Tenuifilaceae</taxon>
        <taxon>Tenuifilum</taxon>
    </lineage>
</organism>
<keyword evidence="1" id="KW-0812">Transmembrane</keyword>
<feature type="signal peptide" evidence="2">
    <location>
        <begin position="1"/>
        <end position="21"/>
    </location>
</feature>
<dbReference type="CDD" id="cd03394">
    <property type="entry name" value="PAP2_like_5"/>
    <property type="match status" value="1"/>
</dbReference>
<dbReference type="SMART" id="SM00014">
    <property type="entry name" value="acidPPc"/>
    <property type="match status" value="1"/>
</dbReference>
<dbReference type="PANTHER" id="PTHR14969:SF13">
    <property type="entry name" value="AT30094P"/>
    <property type="match status" value="1"/>
</dbReference>
<dbReference type="EMBL" id="CP041345">
    <property type="protein sequence ID" value="QKG80347.1"/>
    <property type="molecule type" value="Genomic_DNA"/>
</dbReference>
<feature type="transmembrane region" description="Helical" evidence="1">
    <location>
        <begin position="198"/>
        <end position="219"/>
    </location>
</feature>
<feature type="transmembrane region" description="Helical" evidence="1">
    <location>
        <begin position="45"/>
        <end position="64"/>
    </location>
</feature>
<dbReference type="Gene3D" id="1.20.144.10">
    <property type="entry name" value="Phosphatidic acid phosphatase type 2/haloperoxidase"/>
    <property type="match status" value="1"/>
</dbReference>
<dbReference type="RefSeq" id="WP_173074977.1">
    <property type="nucleotide sequence ID" value="NZ_CP041345.1"/>
</dbReference>
<feature type="domain" description="Phosphatidic acid phosphatase type 2/haloperoxidase" evidence="3">
    <location>
        <begin position="116"/>
        <end position="216"/>
    </location>
</feature>
<dbReference type="InterPro" id="IPR000326">
    <property type="entry name" value="PAP2/HPO"/>
</dbReference>
<dbReference type="InterPro" id="IPR036938">
    <property type="entry name" value="PAP2/HPO_sf"/>
</dbReference>
<dbReference type="KEGG" id="ttz:FHG85_08760"/>
<dbReference type="SUPFAM" id="SSF48317">
    <property type="entry name" value="Acid phosphatase/Vanadium-dependent haloperoxidase"/>
    <property type="match status" value="1"/>
</dbReference>
<dbReference type="Proteomes" id="UP000500961">
    <property type="component" value="Chromosome"/>
</dbReference>
<accession>A0A7D3XEY9</accession>
<proteinExistence type="predicted"/>
<name>A0A7D3XEY9_9BACT</name>
<gene>
    <name evidence="4" type="ORF">FHG85_08760</name>
</gene>